<feature type="region of interest" description="Disordered" evidence="1">
    <location>
        <begin position="697"/>
        <end position="730"/>
    </location>
</feature>
<dbReference type="OrthoDB" id="10483748at2759"/>
<evidence type="ECO:0000313" key="3">
    <source>
        <dbReference type="Proteomes" id="UP000541610"/>
    </source>
</evidence>
<evidence type="ECO:0000313" key="2">
    <source>
        <dbReference type="EMBL" id="KAF4687510.1"/>
    </source>
</evidence>
<dbReference type="Proteomes" id="UP000541610">
    <property type="component" value="Unassembled WGS sequence"/>
</dbReference>
<accession>A0A7J6NV99</accession>
<dbReference type="AlphaFoldDB" id="A0A7J6NV99"/>
<sequence length="730" mass="79318">MTPAIPCKERFCFLCAHQHNRKGVPVTRPSVLAKVKLVWGEEALGMLALENSPSQICSACDIGLGTDPNKYIKEWVREGVRTRQSQTRGPKNGTKGEVPMDWRFLAFCGGEKGKDCFFCSNMGAKNTNANRRRGKSGRPAKVASSESKGKAEGSRLGQELGSSSSSSSTCTQPVLLLVNKDVLGATSAAGSDEVIEFSQLSASVKHALLVETSQKENLAGQVSTGCASAYRKQLGQPKGKELTMPKLHGKPVTYQQVFSKQSKPRLTIGLDFLNRIQTTATISNRALERIRQLLHSELTSVATVPSKNDLQEDRATMKADWRTMEIEGGIVAMSKSPVDALKDKYGSGCIIRLSGDSGGGFFKLLAAPVNAHISHHGKSDTHAPYLLCIGDVPEKREPMAKICSELRAVFEHYRIILSGDIKWLQVMLGLTTTGCPYCVSSGRSESHRMVYEEAGPLRTTAKSKELAVANKGRVKAHIQGQRFEPLYQFEGSPYLAVACPVLHLGMNLVKALLGRYAKTHEARQKIQKFLRDNYGVAPSLPTSSSTLDRKFIQSLSLTGKDCATLATRIAGQSGAEALWESAGYDAEAATIIRLWGEVRHLVYSEHSTDGEEDGGNWIDQVEGYLRDMSRAVAELGLPVTLSLHVTLHHLLDSLEALDQAGVAAWSVTEESVESLHGVINRESSALGAHALNTSLTKENYRAEKGKSKAASSQSVSDHQKKGGAMQENLR</sequence>
<organism evidence="2 3">
    <name type="scientific">Perkinsus olseni</name>
    <name type="common">Perkinsus atlanticus</name>
    <dbReference type="NCBI Taxonomy" id="32597"/>
    <lineage>
        <taxon>Eukaryota</taxon>
        <taxon>Sar</taxon>
        <taxon>Alveolata</taxon>
        <taxon>Perkinsozoa</taxon>
        <taxon>Perkinsea</taxon>
        <taxon>Perkinsida</taxon>
        <taxon>Perkinsidae</taxon>
        <taxon>Perkinsus</taxon>
    </lineage>
</organism>
<dbReference type="EMBL" id="JABANP010000183">
    <property type="protein sequence ID" value="KAF4687510.1"/>
    <property type="molecule type" value="Genomic_DNA"/>
</dbReference>
<name>A0A7J6NV99_PEROL</name>
<feature type="region of interest" description="Disordered" evidence="1">
    <location>
        <begin position="128"/>
        <end position="169"/>
    </location>
</feature>
<reference evidence="2 3" key="1">
    <citation type="submission" date="2020-04" db="EMBL/GenBank/DDBJ databases">
        <title>Perkinsus olseni comparative genomics.</title>
        <authorList>
            <person name="Bogema D.R."/>
        </authorList>
    </citation>
    <scope>NUCLEOTIDE SEQUENCE [LARGE SCALE GENOMIC DNA]</scope>
    <source>
        <strain evidence="2">00978-12</strain>
    </source>
</reference>
<gene>
    <name evidence="2" type="ORF">FOZ60_003833</name>
</gene>
<evidence type="ECO:0000256" key="1">
    <source>
        <dbReference type="SAM" id="MobiDB-lite"/>
    </source>
</evidence>
<comment type="caution">
    <text evidence="2">The sequence shown here is derived from an EMBL/GenBank/DDBJ whole genome shotgun (WGS) entry which is preliminary data.</text>
</comment>
<protein>
    <submittedName>
        <fullName evidence="2">Uncharacterized protein</fullName>
    </submittedName>
</protein>
<proteinExistence type="predicted"/>